<dbReference type="EMBL" id="JABSTQ010009703">
    <property type="protein sequence ID" value="KAG0426580.1"/>
    <property type="molecule type" value="Genomic_DNA"/>
</dbReference>
<comment type="caution">
    <text evidence="1">The sequence shown here is derived from an EMBL/GenBank/DDBJ whole genome shotgun (WGS) entry which is preliminary data.</text>
</comment>
<gene>
    <name evidence="1" type="ORF">HPB47_026318</name>
</gene>
<reference evidence="1 2" key="1">
    <citation type="journal article" date="2020" name="Cell">
        <title>Large-Scale Comparative Analyses of Tick Genomes Elucidate Their Genetic Diversity and Vector Capacities.</title>
        <authorList>
            <consortium name="Tick Genome and Microbiome Consortium (TIGMIC)"/>
            <person name="Jia N."/>
            <person name="Wang J."/>
            <person name="Shi W."/>
            <person name="Du L."/>
            <person name="Sun Y."/>
            <person name="Zhan W."/>
            <person name="Jiang J.F."/>
            <person name="Wang Q."/>
            <person name="Zhang B."/>
            <person name="Ji P."/>
            <person name="Bell-Sakyi L."/>
            <person name="Cui X.M."/>
            <person name="Yuan T.T."/>
            <person name="Jiang B.G."/>
            <person name="Yang W.F."/>
            <person name="Lam T.T."/>
            <person name="Chang Q.C."/>
            <person name="Ding S.J."/>
            <person name="Wang X.J."/>
            <person name="Zhu J.G."/>
            <person name="Ruan X.D."/>
            <person name="Zhao L."/>
            <person name="Wei J.T."/>
            <person name="Ye R.Z."/>
            <person name="Que T.C."/>
            <person name="Du C.H."/>
            <person name="Zhou Y.H."/>
            <person name="Cheng J.X."/>
            <person name="Dai P.F."/>
            <person name="Guo W.B."/>
            <person name="Han X.H."/>
            <person name="Huang E.J."/>
            <person name="Li L.F."/>
            <person name="Wei W."/>
            <person name="Gao Y.C."/>
            <person name="Liu J.Z."/>
            <person name="Shao H.Z."/>
            <person name="Wang X."/>
            <person name="Wang C.C."/>
            <person name="Yang T.C."/>
            <person name="Huo Q.B."/>
            <person name="Li W."/>
            <person name="Chen H.Y."/>
            <person name="Chen S.E."/>
            <person name="Zhou L.G."/>
            <person name="Ni X.B."/>
            <person name="Tian J.H."/>
            <person name="Sheng Y."/>
            <person name="Liu T."/>
            <person name="Pan Y.S."/>
            <person name="Xia L.Y."/>
            <person name="Li J."/>
            <person name="Zhao F."/>
            <person name="Cao W.C."/>
        </authorList>
    </citation>
    <scope>NUCLEOTIDE SEQUENCE [LARGE SCALE GENOMIC DNA]</scope>
    <source>
        <strain evidence="1">Iper-2018</strain>
    </source>
</reference>
<protein>
    <submittedName>
        <fullName evidence="1">Uncharacterized protein</fullName>
    </submittedName>
</protein>
<dbReference type="Proteomes" id="UP000805193">
    <property type="component" value="Unassembled WGS sequence"/>
</dbReference>
<evidence type="ECO:0000313" key="1">
    <source>
        <dbReference type="EMBL" id="KAG0426580.1"/>
    </source>
</evidence>
<evidence type="ECO:0000313" key="2">
    <source>
        <dbReference type="Proteomes" id="UP000805193"/>
    </source>
</evidence>
<accession>A0AC60Q124</accession>
<name>A0AC60Q124_IXOPE</name>
<sequence>MASGSEVAVGAPADHNSGAQRTTASEKCGSDPATEDSSESDGDAEPAKAFHRRISTSKAIKNGNRYAVACRDPGGVTALEVDAADACSAAGRFSGFTVHGSFASQEFGRRDDSDTRVRS</sequence>
<organism evidence="1 2">
    <name type="scientific">Ixodes persulcatus</name>
    <name type="common">Taiga tick</name>
    <dbReference type="NCBI Taxonomy" id="34615"/>
    <lineage>
        <taxon>Eukaryota</taxon>
        <taxon>Metazoa</taxon>
        <taxon>Ecdysozoa</taxon>
        <taxon>Arthropoda</taxon>
        <taxon>Chelicerata</taxon>
        <taxon>Arachnida</taxon>
        <taxon>Acari</taxon>
        <taxon>Parasitiformes</taxon>
        <taxon>Ixodida</taxon>
        <taxon>Ixodoidea</taxon>
        <taxon>Ixodidae</taxon>
        <taxon>Ixodinae</taxon>
        <taxon>Ixodes</taxon>
    </lineage>
</organism>
<proteinExistence type="predicted"/>
<keyword evidence="2" id="KW-1185">Reference proteome</keyword>